<sequence>MGAWVGRERVEQRRWSKGKKGEGRDVEGLATMLHGQLEQNLVDGQLPLDPKGKEVWKPWKDDPPSSPCIHYQNRLGVGIAPVRLVSFPCSGNTWLRYLVESATGVFTGAVYNDKRLYEGGE</sequence>
<organism evidence="2 3">
    <name type="scientific">Petrolisthes cinctipes</name>
    <name type="common">Flat porcelain crab</name>
    <dbReference type="NCBI Taxonomy" id="88211"/>
    <lineage>
        <taxon>Eukaryota</taxon>
        <taxon>Metazoa</taxon>
        <taxon>Ecdysozoa</taxon>
        <taxon>Arthropoda</taxon>
        <taxon>Crustacea</taxon>
        <taxon>Multicrustacea</taxon>
        <taxon>Malacostraca</taxon>
        <taxon>Eumalacostraca</taxon>
        <taxon>Eucarida</taxon>
        <taxon>Decapoda</taxon>
        <taxon>Pleocyemata</taxon>
        <taxon>Anomura</taxon>
        <taxon>Galatheoidea</taxon>
        <taxon>Porcellanidae</taxon>
        <taxon>Petrolisthes</taxon>
    </lineage>
</organism>
<dbReference type="AlphaFoldDB" id="A0AAE1EX84"/>
<dbReference type="Proteomes" id="UP001286313">
    <property type="component" value="Unassembled WGS sequence"/>
</dbReference>
<evidence type="ECO:0000313" key="3">
    <source>
        <dbReference type="Proteomes" id="UP001286313"/>
    </source>
</evidence>
<dbReference type="PANTHER" id="PTHR45964">
    <property type="entry name" value="WSCD FAMILY MEMBER CG9164"/>
    <property type="match status" value="1"/>
</dbReference>
<proteinExistence type="predicted"/>
<dbReference type="InterPro" id="IPR051589">
    <property type="entry name" value="Sialate-O-sulfotransferase"/>
</dbReference>
<dbReference type="EMBL" id="JAWQEG010004036">
    <property type="protein sequence ID" value="KAK3863340.1"/>
    <property type="molecule type" value="Genomic_DNA"/>
</dbReference>
<name>A0AAE1EX84_PETCI</name>
<feature type="region of interest" description="Disordered" evidence="1">
    <location>
        <begin position="1"/>
        <end position="23"/>
    </location>
</feature>
<gene>
    <name evidence="2" type="ORF">Pcinc_030888</name>
</gene>
<dbReference type="PANTHER" id="PTHR45964:SF5">
    <property type="entry name" value="WSCD FAMILY MEMBER CG9164"/>
    <property type="match status" value="1"/>
</dbReference>
<accession>A0AAE1EX84</accession>
<reference evidence="2" key="1">
    <citation type="submission" date="2023-10" db="EMBL/GenBank/DDBJ databases">
        <title>Genome assemblies of two species of porcelain crab, Petrolisthes cinctipes and Petrolisthes manimaculis (Anomura: Porcellanidae).</title>
        <authorList>
            <person name="Angst P."/>
        </authorList>
    </citation>
    <scope>NUCLEOTIDE SEQUENCE</scope>
    <source>
        <strain evidence="2">PB745_01</strain>
        <tissue evidence="2">Gill</tissue>
    </source>
</reference>
<evidence type="ECO:0000256" key="1">
    <source>
        <dbReference type="SAM" id="MobiDB-lite"/>
    </source>
</evidence>
<keyword evidence="3" id="KW-1185">Reference proteome</keyword>
<evidence type="ECO:0000313" key="2">
    <source>
        <dbReference type="EMBL" id="KAK3863340.1"/>
    </source>
</evidence>
<protein>
    <submittedName>
        <fullName evidence="2">Uncharacterized protein</fullName>
    </submittedName>
</protein>
<comment type="caution">
    <text evidence="2">The sequence shown here is derived from an EMBL/GenBank/DDBJ whole genome shotgun (WGS) entry which is preliminary data.</text>
</comment>